<comment type="function">
    <text evidence="9">Involved in the biosynthesis of the chorismate, which leads to the biosynthesis of aromatic amino acids. Catalyzes the reversible NADPH linked reduction of 3-dehydroshikimate (DHSA) to yield shikimate (SA).</text>
</comment>
<evidence type="ECO:0000313" key="13">
    <source>
        <dbReference type="Proteomes" id="UP000288669"/>
    </source>
</evidence>
<feature type="binding site" evidence="9">
    <location>
        <position position="109"/>
    </location>
    <ligand>
        <name>shikimate</name>
        <dbReference type="ChEBI" id="CHEBI:36208"/>
    </ligand>
</feature>
<dbReference type="GO" id="GO:0004764">
    <property type="term" value="F:shikimate 3-dehydrogenase (NADP+) activity"/>
    <property type="evidence" value="ECO:0007669"/>
    <property type="project" value="UniProtKB-UniRule"/>
</dbReference>
<evidence type="ECO:0000259" key="10">
    <source>
        <dbReference type="Pfam" id="PF08501"/>
    </source>
</evidence>
<dbReference type="InterPro" id="IPR036291">
    <property type="entry name" value="NAD(P)-bd_dom_sf"/>
</dbReference>
<comment type="similarity">
    <text evidence="9">Belongs to the shikimate dehydrogenase family.</text>
</comment>
<dbReference type="Gene3D" id="3.40.50.720">
    <property type="entry name" value="NAD(P)-binding Rossmann-like Domain"/>
    <property type="match status" value="1"/>
</dbReference>
<dbReference type="OrthoDB" id="9792692at2"/>
<dbReference type="EMBL" id="NGJZ01000001">
    <property type="protein sequence ID" value="RSU08192.1"/>
    <property type="molecule type" value="Genomic_DNA"/>
</dbReference>
<dbReference type="SUPFAM" id="SSF51735">
    <property type="entry name" value="NAD(P)-binding Rossmann-fold domains"/>
    <property type="match status" value="1"/>
</dbReference>
<dbReference type="InterPro" id="IPR046346">
    <property type="entry name" value="Aminoacid_DH-like_N_sf"/>
</dbReference>
<dbReference type="CDD" id="cd01065">
    <property type="entry name" value="NAD_bind_Shikimate_DH"/>
    <property type="match status" value="1"/>
</dbReference>
<keyword evidence="3 9" id="KW-0521">NADP</keyword>
<comment type="catalytic activity">
    <reaction evidence="7">
        <text>shikimate + NAD(+) = 3-dehydroshikimate + NADH + H(+)</text>
        <dbReference type="Rhea" id="RHEA:17741"/>
        <dbReference type="ChEBI" id="CHEBI:15378"/>
        <dbReference type="ChEBI" id="CHEBI:16630"/>
        <dbReference type="ChEBI" id="CHEBI:36208"/>
        <dbReference type="ChEBI" id="CHEBI:57540"/>
        <dbReference type="ChEBI" id="CHEBI:57945"/>
    </reaction>
</comment>
<dbReference type="NCBIfam" id="TIGR00507">
    <property type="entry name" value="aroE"/>
    <property type="match status" value="1"/>
</dbReference>
<evidence type="ECO:0000256" key="6">
    <source>
        <dbReference type="ARBA" id="ARBA00051639"/>
    </source>
</evidence>
<dbReference type="PANTHER" id="PTHR21089">
    <property type="entry name" value="SHIKIMATE DEHYDROGENASE"/>
    <property type="match status" value="1"/>
</dbReference>
<evidence type="ECO:0000313" key="12">
    <source>
        <dbReference type="EMBL" id="RSU08192.1"/>
    </source>
</evidence>
<keyword evidence="13" id="KW-1185">Reference proteome</keyword>
<comment type="pathway">
    <text evidence="8">Aromatic compound metabolism; 3,4-dihydroxybenzoate biosynthesis; 3-dehydroquinate from D-quinate (NAD(+) route).</text>
</comment>
<feature type="domain" description="Shikimate dehydrogenase substrate binding N-terminal" evidence="10">
    <location>
        <begin position="14"/>
        <end position="96"/>
    </location>
</feature>
<name>A0A430AJA9_9ENTE</name>
<dbReference type="Proteomes" id="UP000288669">
    <property type="component" value="Unassembled WGS sequence"/>
</dbReference>
<feature type="binding site" evidence="9">
    <location>
        <position position="85"/>
    </location>
    <ligand>
        <name>NADP(+)</name>
        <dbReference type="ChEBI" id="CHEBI:58349"/>
    </ligand>
</feature>
<dbReference type="InterPro" id="IPR013708">
    <property type="entry name" value="Shikimate_DH-bd_N"/>
</dbReference>
<dbReference type="GO" id="GO:0009423">
    <property type="term" value="P:chorismate biosynthetic process"/>
    <property type="evidence" value="ECO:0007669"/>
    <property type="project" value="UniProtKB-UniRule"/>
</dbReference>
<evidence type="ECO:0000259" key="11">
    <source>
        <dbReference type="Pfam" id="PF18317"/>
    </source>
</evidence>
<comment type="pathway">
    <text evidence="1 9">Metabolic intermediate biosynthesis; chorismate biosynthesis; chorismate from D-erythrose 4-phosphate and phosphoenolpyruvate: step 4/7.</text>
</comment>
<dbReference type="Pfam" id="PF08501">
    <property type="entry name" value="Shikimate_dh_N"/>
    <property type="match status" value="1"/>
</dbReference>
<proteinExistence type="inferred from homology"/>
<feature type="binding site" evidence="9">
    <location>
        <position position="234"/>
    </location>
    <ligand>
        <name>NADP(+)</name>
        <dbReference type="ChEBI" id="CHEBI:58349"/>
    </ligand>
</feature>
<dbReference type="FunFam" id="3.40.50.720:FF:000086">
    <property type="entry name" value="Quinate/shikimate dehydrogenase"/>
    <property type="match status" value="1"/>
</dbReference>
<comment type="subunit">
    <text evidence="9">Homodimer.</text>
</comment>
<feature type="binding site" evidence="9">
    <location>
        <begin position="22"/>
        <end position="24"/>
    </location>
    <ligand>
        <name>shikimate</name>
        <dbReference type="ChEBI" id="CHEBI:36208"/>
    </ligand>
</feature>
<dbReference type="GO" id="GO:0052734">
    <property type="term" value="F:shikimate 3-dehydrogenase (NAD+) activity"/>
    <property type="evidence" value="ECO:0007669"/>
    <property type="project" value="RHEA"/>
</dbReference>
<keyword evidence="4 9" id="KW-0560">Oxidoreductase</keyword>
<sequence length="289" mass="31640">MENHITGQTRLSGLFASPSRHSISPLIHNTAFQALGIDAVYLAFEVNQSGLKDAIESIRTLNLLGVNLSMPNKQLACHLVDELSEVAALVGAMNTIVHDNGQLIGYNTDGIGFMQSLAEKNISIQGKKMTMLGSGGAATAILAQAALDGVKEISVFKRKNQTFDGVKQQLKKIQEKTTCQIELYDLADKERLEAEITSSTLLVNGTPLGMTPYEESCPLEDTTMLRKELVVADLIYNPRETILIREAKKQGCITMNGLGMLLYQAAVAFKLWTGQEMPIEKIKKTLEKI</sequence>
<dbReference type="AlphaFoldDB" id="A0A430AJA9"/>
<evidence type="ECO:0000256" key="4">
    <source>
        <dbReference type="ARBA" id="ARBA00023002"/>
    </source>
</evidence>
<feature type="binding site" evidence="9">
    <location>
        <position position="236"/>
    </location>
    <ligand>
        <name>shikimate</name>
        <dbReference type="ChEBI" id="CHEBI:36208"/>
    </ligand>
</feature>
<dbReference type="Pfam" id="PF18317">
    <property type="entry name" value="SDH_C"/>
    <property type="match status" value="1"/>
</dbReference>
<keyword evidence="5 9" id="KW-0057">Aromatic amino acid biosynthesis</keyword>
<gene>
    <name evidence="9" type="primary">aroE</name>
    <name evidence="12" type="ORF">CBF30_02810</name>
</gene>
<evidence type="ECO:0000256" key="2">
    <source>
        <dbReference type="ARBA" id="ARBA00022605"/>
    </source>
</evidence>
<feature type="binding site" evidence="9">
    <location>
        <begin position="133"/>
        <end position="137"/>
    </location>
    <ligand>
        <name>NADP(+)</name>
        <dbReference type="ChEBI" id="CHEBI:58349"/>
    </ligand>
</feature>
<dbReference type="GO" id="GO:0050661">
    <property type="term" value="F:NADP binding"/>
    <property type="evidence" value="ECO:0007669"/>
    <property type="project" value="InterPro"/>
</dbReference>
<feature type="active site" description="Proton acceptor" evidence="9">
    <location>
        <position position="73"/>
    </location>
</feature>
<comment type="caution">
    <text evidence="12">The sequence shown here is derived from an EMBL/GenBank/DDBJ whole genome shotgun (WGS) entry which is preliminary data.</text>
</comment>
<dbReference type="GO" id="GO:0019632">
    <property type="term" value="P:shikimate metabolic process"/>
    <property type="evidence" value="ECO:0007669"/>
    <property type="project" value="InterPro"/>
</dbReference>
<comment type="catalytic activity">
    <reaction evidence="9">
        <text>shikimate + NADP(+) = 3-dehydroshikimate + NADPH + H(+)</text>
        <dbReference type="Rhea" id="RHEA:17737"/>
        <dbReference type="ChEBI" id="CHEBI:15378"/>
        <dbReference type="ChEBI" id="CHEBI:16630"/>
        <dbReference type="ChEBI" id="CHEBI:36208"/>
        <dbReference type="ChEBI" id="CHEBI:57783"/>
        <dbReference type="ChEBI" id="CHEBI:58349"/>
        <dbReference type="EC" id="1.1.1.25"/>
    </reaction>
</comment>
<dbReference type="HAMAP" id="MF_00222">
    <property type="entry name" value="Shikimate_DH_AroE"/>
    <property type="match status" value="1"/>
</dbReference>
<dbReference type="GO" id="GO:0030266">
    <property type="term" value="F:quinate 3-dehydrogenase (NAD+) activity"/>
    <property type="evidence" value="ECO:0007669"/>
    <property type="project" value="UniProtKB-EC"/>
</dbReference>
<dbReference type="UniPathway" id="UPA00053">
    <property type="reaction ID" value="UER00087"/>
</dbReference>
<dbReference type="Gene3D" id="3.40.50.10860">
    <property type="entry name" value="Leucine Dehydrogenase, chain A, domain 1"/>
    <property type="match status" value="1"/>
</dbReference>
<dbReference type="SUPFAM" id="SSF53223">
    <property type="entry name" value="Aminoacid dehydrogenase-like, N-terminal domain"/>
    <property type="match status" value="1"/>
</dbReference>
<dbReference type="RefSeq" id="WP_126822556.1">
    <property type="nucleotide sequence ID" value="NZ_JBHLWU010000001.1"/>
</dbReference>
<evidence type="ECO:0000256" key="9">
    <source>
        <dbReference type="HAMAP-Rule" id="MF_00222"/>
    </source>
</evidence>
<reference evidence="12 13" key="1">
    <citation type="submission" date="2017-05" db="EMBL/GenBank/DDBJ databases">
        <title>Vagococcus spp. assemblies.</title>
        <authorList>
            <person name="Gulvik C.A."/>
        </authorList>
    </citation>
    <scope>NUCLEOTIDE SEQUENCE [LARGE SCALE GENOMIC DNA]</scope>
    <source>
        <strain evidence="12 13">DSM 24756</strain>
    </source>
</reference>
<keyword evidence="2 9" id="KW-0028">Amino-acid biosynthesis</keyword>
<comment type="catalytic activity">
    <reaction evidence="6">
        <text>L-quinate + NAD(+) = 3-dehydroquinate + NADH + H(+)</text>
        <dbReference type="Rhea" id="RHEA:22364"/>
        <dbReference type="ChEBI" id="CHEBI:15378"/>
        <dbReference type="ChEBI" id="CHEBI:29751"/>
        <dbReference type="ChEBI" id="CHEBI:32364"/>
        <dbReference type="ChEBI" id="CHEBI:57540"/>
        <dbReference type="ChEBI" id="CHEBI:57945"/>
        <dbReference type="EC" id="1.1.1.24"/>
    </reaction>
</comment>
<evidence type="ECO:0000256" key="1">
    <source>
        <dbReference type="ARBA" id="ARBA00004871"/>
    </source>
</evidence>
<evidence type="ECO:0000256" key="5">
    <source>
        <dbReference type="ARBA" id="ARBA00023141"/>
    </source>
</evidence>
<feature type="binding site" evidence="9">
    <location>
        <position position="69"/>
    </location>
    <ligand>
        <name>shikimate</name>
        <dbReference type="ChEBI" id="CHEBI:36208"/>
    </ligand>
</feature>
<comment type="caution">
    <text evidence="9">Lacks conserved residue(s) required for the propagation of feature annotation.</text>
</comment>
<protein>
    <recommendedName>
        <fullName evidence="9">Shikimate dehydrogenase (NADP(+))</fullName>
        <shortName evidence="9">SDH</shortName>
        <ecNumber evidence="9">1.1.1.25</ecNumber>
    </recommendedName>
</protein>
<evidence type="ECO:0000256" key="8">
    <source>
        <dbReference type="ARBA" id="ARBA00060613"/>
    </source>
</evidence>
<dbReference type="GO" id="GO:0008652">
    <property type="term" value="P:amino acid biosynthetic process"/>
    <property type="evidence" value="ECO:0007669"/>
    <property type="project" value="UniProtKB-KW"/>
</dbReference>
<feature type="binding site" evidence="9">
    <location>
        <position position="257"/>
    </location>
    <ligand>
        <name>NADP(+)</name>
        <dbReference type="ChEBI" id="CHEBI:58349"/>
    </ligand>
</feature>
<feature type="domain" description="SDH C-terminal" evidence="11">
    <location>
        <begin position="257"/>
        <end position="287"/>
    </location>
</feature>
<dbReference type="InterPro" id="IPR022893">
    <property type="entry name" value="Shikimate_DH_fam"/>
</dbReference>
<accession>A0A430AJA9</accession>
<dbReference type="InterPro" id="IPR041121">
    <property type="entry name" value="SDH_C"/>
</dbReference>
<dbReference type="GO" id="GO:0009073">
    <property type="term" value="P:aromatic amino acid family biosynthetic process"/>
    <property type="evidence" value="ECO:0007669"/>
    <property type="project" value="UniProtKB-KW"/>
</dbReference>
<organism evidence="12 13">
    <name type="scientific">Vagococcus entomophilus</name>
    <dbReference type="NCBI Taxonomy" id="1160095"/>
    <lineage>
        <taxon>Bacteria</taxon>
        <taxon>Bacillati</taxon>
        <taxon>Bacillota</taxon>
        <taxon>Bacilli</taxon>
        <taxon>Lactobacillales</taxon>
        <taxon>Enterococcaceae</taxon>
        <taxon>Vagococcus</taxon>
    </lineage>
</organism>
<dbReference type="NCBIfam" id="NF001319">
    <property type="entry name" value="PRK00258.3-3"/>
    <property type="match status" value="1"/>
</dbReference>
<dbReference type="InterPro" id="IPR011342">
    <property type="entry name" value="Shikimate_DH"/>
</dbReference>
<evidence type="ECO:0000256" key="3">
    <source>
        <dbReference type="ARBA" id="ARBA00022857"/>
    </source>
</evidence>
<dbReference type="PANTHER" id="PTHR21089:SF1">
    <property type="entry name" value="BIFUNCTIONAL 3-DEHYDROQUINATE DEHYDRATASE_SHIKIMATE DEHYDROGENASE, CHLOROPLASTIC"/>
    <property type="match status" value="1"/>
</dbReference>
<feature type="binding site" evidence="9">
    <location>
        <position position="264"/>
    </location>
    <ligand>
        <name>shikimate</name>
        <dbReference type="ChEBI" id="CHEBI:36208"/>
    </ligand>
</feature>
<feature type="binding site" evidence="9">
    <location>
        <position position="94"/>
    </location>
    <ligand>
        <name>shikimate</name>
        <dbReference type="ChEBI" id="CHEBI:36208"/>
    </ligand>
</feature>
<evidence type="ECO:0000256" key="7">
    <source>
        <dbReference type="ARBA" id="ARBA00052329"/>
    </source>
</evidence>
<dbReference type="EC" id="1.1.1.25" evidence="9"/>